<dbReference type="AlphaFoldDB" id="A0A6A4YG81"/>
<name>A0A6A4YG81_9STRA</name>
<comment type="caution">
    <text evidence="1">The sequence shown here is derived from an EMBL/GenBank/DDBJ whole genome shotgun (WGS) entry which is preliminary data.</text>
</comment>
<feature type="non-terminal residue" evidence="1">
    <location>
        <position position="429"/>
    </location>
</feature>
<dbReference type="PANTHER" id="PTHR46586:SF3">
    <property type="entry name" value="ANKYRIN REPEAT-CONTAINING PROTEIN"/>
    <property type="match status" value="1"/>
</dbReference>
<organism evidence="1">
    <name type="scientific">Aphanomyces stellatus</name>
    <dbReference type="NCBI Taxonomy" id="120398"/>
    <lineage>
        <taxon>Eukaryota</taxon>
        <taxon>Sar</taxon>
        <taxon>Stramenopiles</taxon>
        <taxon>Oomycota</taxon>
        <taxon>Saprolegniomycetes</taxon>
        <taxon>Saprolegniales</taxon>
        <taxon>Verrucalvaceae</taxon>
        <taxon>Aphanomyces</taxon>
    </lineage>
</organism>
<protein>
    <recommendedName>
        <fullName evidence="2">Ankyrin repeat-containing domain</fullName>
    </recommendedName>
</protein>
<dbReference type="EMBL" id="VJMH01005502">
    <property type="protein sequence ID" value="KAF0695151.1"/>
    <property type="molecule type" value="Genomic_DNA"/>
</dbReference>
<dbReference type="PANTHER" id="PTHR46586">
    <property type="entry name" value="ANKYRIN REPEAT-CONTAINING PROTEIN"/>
    <property type="match status" value="1"/>
</dbReference>
<gene>
    <name evidence="1" type="ORF">As57867_013963</name>
</gene>
<sequence length="429" mass="48633">MMDADLLPFHSIDRTNEYYMDDDQVDRLLTPWLETYGLTRISRLIKTFPNVTLVLLLYAAAHGRVDILKYMHDQFHVTDSLFEVAAASGHLPVLEFLHSVGYHERLRHAAGLAAAHGHHHVLQFMYETYPDEDKQWWIDSSDVGAAAGSGHVDVVAWIFDFWIPAVVPYTVFVDSAVWEALASATKHDQLAVVHAVASRKLTSHWFCICSIAANQGADVLWDYVDADLHSDSVIHVVSRVVESRNVTFAQLEFIFSKFTCLQVGHSGRDDALHVSLTCASDLFRLDCMRWLVERMEASAVSKIFRTGDCGSRASVMTLKEYGVDFVQFLNAHEVAFDQDFMLQVVTSSVEATETWNEWQALRNTRDPSTLLAYCANKFFDILVGKEGSQVQVMSQCLERLAQAYPPRVDVLRKGYQWCQLMVENDQDRA</sequence>
<proteinExistence type="predicted"/>
<dbReference type="Gene3D" id="1.25.40.20">
    <property type="entry name" value="Ankyrin repeat-containing domain"/>
    <property type="match status" value="1"/>
</dbReference>
<accession>A0A6A4YG81</accession>
<dbReference type="InterPro" id="IPR052050">
    <property type="entry name" value="SecEffector_AnkRepeat"/>
</dbReference>
<dbReference type="OrthoDB" id="63514at2759"/>
<dbReference type="SUPFAM" id="SSF140860">
    <property type="entry name" value="Pseudo ankyrin repeat-like"/>
    <property type="match status" value="1"/>
</dbReference>
<evidence type="ECO:0008006" key="2">
    <source>
        <dbReference type="Google" id="ProtNLM"/>
    </source>
</evidence>
<evidence type="ECO:0000313" key="1">
    <source>
        <dbReference type="EMBL" id="KAF0695151.1"/>
    </source>
</evidence>
<reference evidence="1" key="1">
    <citation type="submission" date="2019-06" db="EMBL/GenBank/DDBJ databases">
        <title>Genomics analysis of Aphanomyces spp. identifies a new class of oomycete effector associated with host adaptation.</title>
        <authorList>
            <person name="Gaulin E."/>
        </authorList>
    </citation>
    <scope>NUCLEOTIDE SEQUENCE</scope>
    <source>
        <strain evidence="1">CBS 578.67</strain>
    </source>
</reference>
<dbReference type="InterPro" id="IPR036770">
    <property type="entry name" value="Ankyrin_rpt-contain_sf"/>
</dbReference>